<dbReference type="EMBL" id="CP141614">
    <property type="protein sequence ID" value="WRP14147.1"/>
    <property type="molecule type" value="Genomic_DNA"/>
</dbReference>
<dbReference type="SMART" id="SM00739">
    <property type="entry name" value="KOW"/>
    <property type="match status" value="1"/>
</dbReference>
<dbReference type="Pfam" id="PF17136">
    <property type="entry name" value="ribosomal_L24"/>
    <property type="match status" value="1"/>
</dbReference>
<evidence type="ECO:0000313" key="9">
    <source>
        <dbReference type="EMBL" id="WRP14147.1"/>
    </source>
</evidence>
<dbReference type="InterPro" id="IPR014722">
    <property type="entry name" value="Rib_uL2_dom2"/>
</dbReference>
<evidence type="ECO:0000256" key="1">
    <source>
        <dbReference type="ARBA" id="ARBA00010618"/>
    </source>
</evidence>
<dbReference type="RefSeq" id="WP_324668444.1">
    <property type="nucleotide sequence ID" value="NZ_CP141614.1"/>
</dbReference>
<evidence type="ECO:0000256" key="5">
    <source>
        <dbReference type="HAMAP-Rule" id="MF_01326"/>
    </source>
</evidence>
<evidence type="ECO:0000256" key="7">
    <source>
        <dbReference type="SAM" id="MobiDB-lite"/>
    </source>
</evidence>
<sequence length="116" mass="12770">MAAKAAVKRPTRKLHVRKGDTVEVIRGDDAGKRGKVLQVFPAKGRIVVEGVNIQKRHTRPTRTNPQGGVIEKPGPIDSSKVMLVCPGCDKPSRYRRQRSGDGELVRVCVRCGKMID</sequence>
<dbReference type="NCBIfam" id="TIGR01079">
    <property type="entry name" value="rplX_bact"/>
    <property type="match status" value="1"/>
</dbReference>
<reference evidence="10" key="1">
    <citation type="submission" date="2023-12" db="EMBL/GenBank/DDBJ databases">
        <title>Novel isolates from deep terrestrial aquifers shed light on the physiology and ecology of the class Limnochordia.</title>
        <authorList>
            <person name="Karnachuk O.V."/>
            <person name="Lukina A.P."/>
            <person name="Avakyan M.R."/>
            <person name="Kadnikov V."/>
            <person name="Begmatov S."/>
            <person name="Beletsky A.V."/>
            <person name="Mardanov A.V."/>
            <person name="Ravin N.V."/>
        </authorList>
    </citation>
    <scope>NUCLEOTIDE SEQUENCE [LARGE SCALE GENOMIC DNA]</scope>
    <source>
        <strain evidence="10">LN</strain>
    </source>
</reference>
<evidence type="ECO:0000256" key="3">
    <source>
        <dbReference type="ARBA" id="ARBA00023274"/>
    </source>
</evidence>
<keyword evidence="5" id="KW-0699">rRNA-binding</keyword>
<comment type="function">
    <text evidence="5">One of the proteins that surrounds the polypeptide exit tunnel on the outside of the subunit.</text>
</comment>
<dbReference type="InterPro" id="IPR057264">
    <property type="entry name" value="Ribosomal_uL24_C"/>
</dbReference>
<dbReference type="SUPFAM" id="SSF50104">
    <property type="entry name" value="Translation proteins SH3-like domain"/>
    <property type="match status" value="1"/>
</dbReference>
<dbReference type="InterPro" id="IPR008991">
    <property type="entry name" value="Translation_prot_SH3-like_sf"/>
</dbReference>
<comment type="subunit">
    <text evidence="5">Part of the 50S ribosomal subunit.</text>
</comment>
<keyword evidence="3 5" id="KW-0687">Ribonucleoprotein</keyword>
<gene>
    <name evidence="5 9" type="primary">rplX</name>
    <name evidence="9" type="ORF">VLY81_12065</name>
</gene>
<dbReference type="PROSITE" id="PS01108">
    <property type="entry name" value="RIBOSOMAL_L24"/>
    <property type="match status" value="1"/>
</dbReference>
<proteinExistence type="inferred from homology"/>
<evidence type="ECO:0000256" key="2">
    <source>
        <dbReference type="ARBA" id="ARBA00022980"/>
    </source>
</evidence>
<comment type="function">
    <text evidence="5">One of two assembly initiator proteins, it binds directly to the 5'-end of the 23S rRNA, where it nucleates assembly of the 50S subunit.</text>
</comment>
<dbReference type="Gene3D" id="2.30.30.30">
    <property type="match status" value="1"/>
</dbReference>
<evidence type="ECO:0000256" key="6">
    <source>
        <dbReference type="RuleBase" id="RU003477"/>
    </source>
</evidence>
<keyword evidence="5" id="KW-0694">RNA-binding</keyword>
<dbReference type="CDD" id="cd06089">
    <property type="entry name" value="KOW_RPL26"/>
    <property type="match status" value="1"/>
</dbReference>
<comment type="similarity">
    <text evidence="1 5 6">Belongs to the universal ribosomal protein uL24 family.</text>
</comment>
<keyword evidence="10" id="KW-1185">Reference proteome</keyword>
<feature type="domain" description="KOW" evidence="8">
    <location>
        <begin position="15"/>
        <end position="42"/>
    </location>
</feature>
<dbReference type="InterPro" id="IPR041988">
    <property type="entry name" value="Ribosomal_uL24_KOW"/>
</dbReference>
<dbReference type="PANTHER" id="PTHR12903">
    <property type="entry name" value="MITOCHONDRIAL RIBOSOMAL PROTEIN L24"/>
    <property type="match status" value="1"/>
</dbReference>
<dbReference type="InterPro" id="IPR003256">
    <property type="entry name" value="Ribosomal_uL24"/>
</dbReference>
<evidence type="ECO:0000259" key="8">
    <source>
        <dbReference type="SMART" id="SM00739"/>
    </source>
</evidence>
<dbReference type="HAMAP" id="MF_01326_B">
    <property type="entry name" value="Ribosomal_uL24_B"/>
    <property type="match status" value="1"/>
</dbReference>
<accession>A0ABZ1BMY7</accession>
<organism evidence="9 10">
    <name type="scientific">Geochorda subterranea</name>
    <dbReference type="NCBI Taxonomy" id="3109564"/>
    <lineage>
        <taxon>Bacteria</taxon>
        <taxon>Bacillati</taxon>
        <taxon>Bacillota</taxon>
        <taxon>Limnochordia</taxon>
        <taxon>Limnochordales</taxon>
        <taxon>Geochordaceae</taxon>
        <taxon>Geochorda</taxon>
    </lineage>
</organism>
<evidence type="ECO:0000256" key="4">
    <source>
        <dbReference type="ARBA" id="ARBA00035206"/>
    </source>
</evidence>
<evidence type="ECO:0000313" key="10">
    <source>
        <dbReference type="Proteomes" id="UP001333102"/>
    </source>
</evidence>
<dbReference type="Pfam" id="PF00467">
    <property type="entry name" value="KOW"/>
    <property type="match status" value="1"/>
</dbReference>
<dbReference type="InterPro" id="IPR005825">
    <property type="entry name" value="Ribosomal_uL24_CS"/>
</dbReference>
<dbReference type="Proteomes" id="UP001333102">
    <property type="component" value="Chromosome"/>
</dbReference>
<feature type="region of interest" description="Disordered" evidence="7">
    <location>
        <begin position="56"/>
        <end position="75"/>
    </location>
</feature>
<protein>
    <recommendedName>
        <fullName evidence="4 5">Large ribosomal subunit protein uL24</fullName>
    </recommendedName>
</protein>
<keyword evidence="2 5" id="KW-0689">Ribosomal protein</keyword>
<name>A0ABZ1BMY7_9FIRM</name>
<dbReference type="GO" id="GO:0005840">
    <property type="term" value="C:ribosome"/>
    <property type="evidence" value="ECO:0007669"/>
    <property type="project" value="UniProtKB-KW"/>
</dbReference>
<dbReference type="InterPro" id="IPR005824">
    <property type="entry name" value="KOW"/>
</dbReference>